<evidence type="ECO:0000313" key="2">
    <source>
        <dbReference type="Proteomes" id="UP001233999"/>
    </source>
</evidence>
<evidence type="ECO:0000313" key="1">
    <source>
        <dbReference type="EMBL" id="KAJ9591345.1"/>
    </source>
</evidence>
<gene>
    <name evidence="1" type="ORF">L9F63_002103</name>
</gene>
<dbReference type="EMBL" id="JASPKZ010003872">
    <property type="protein sequence ID" value="KAJ9591345.1"/>
    <property type="molecule type" value="Genomic_DNA"/>
</dbReference>
<feature type="non-terminal residue" evidence="1">
    <location>
        <position position="91"/>
    </location>
</feature>
<reference evidence="1" key="1">
    <citation type="journal article" date="2023" name="IScience">
        <title>Live-bearing cockroach genome reveals convergent evolutionary mechanisms linked to viviparity in insects and beyond.</title>
        <authorList>
            <person name="Fouks B."/>
            <person name="Harrison M.C."/>
            <person name="Mikhailova A.A."/>
            <person name="Marchal E."/>
            <person name="English S."/>
            <person name="Carruthers M."/>
            <person name="Jennings E.C."/>
            <person name="Chiamaka E.L."/>
            <person name="Frigard R.A."/>
            <person name="Pippel M."/>
            <person name="Attardo G.M."/>
            <person name="Benoit J.B."/>
            <person name="Bornberg-Bauer E."/>
            <person name="Tobe S.S."/>
        </authorList>
    </citation>
    <scope>NUCLEOTIDE SEQUENCE</scope>
    <source>
        <strain evidence="1">Stay&amp;Tobe</strain>
    </source>
</reference>
<reference evidence="1" key="2">
    <citation type="submission" date="2023-05" db="EMBL/GenBank/DDBJ databases">
        <authorList>
            <person name="Fouks B."/>
        </authorList>
    </citation>
    <scope>NUCLEOTIDE SEQUENCE</scope>
    <source>
        <strain evidence="1">Stay&amp;Tobe</strain>
        <tissue evidence="1">Testes</tissue>
    </source>
</reference>
<protein>
    <submittedName>
        <fullName evidence="1">Uncharacterized protein</fullName>
    </submittedName>
</protein>
<proteinExistence type="predicted"/>
<dbReference type="AlphaFoldDB" id="A0AAD8A3A7"/>
<keyword evidence="2" id="KW-1185">Reference proteome</keyword>
<sequence>CERINQSCKKYGTTGREIRSGGGVRFYLNIYQTVHVLVLLIERILMGKFPVKGEDRMLKIRYNKRIYQHYLEKVTSYKSNIAMCSGKNLIN</sequence>
<feature type="non-terminal residue" evidence="1">
    <location>
        <position position="1"/>
    </location>
</feature>
<organism evidence="1 2">
    <name type="scientific">Diploptera punctata</name>
    <name type="common">Pacific beetle cockroach</name>
    <dbReference type="NCBI Taxonomy" id="6984"/>
    <lineage>
        <taxon>Eukaryota</taxon>
        <taxon>Metazoa</taxon>
        <taxon>Ecdysozoa</taxon>
        <taxon>Arthropoda</taxon>
        <taxon>Hexapoda</taxon>
        <taxon>Insecta</taxon>
        <taxon>Pterygota</taxon>
        <taxon>Neoptera</taxon>
        <taxon>Polyneoptera</taxon>
        <taxon>Dictyoptera</taxon>
        <taxon>Blattodea</taxon>
        <taxon>Blaberoidea</taxon>
        <taxon>Blaberidae</taxon>
        <taxon>Diplopterinae</taxon>
        <taxon>Diploptera</taxon>
    </lineage>
</organism>
<comment type="caution">
    <text evidence="1">The sequence shown here is derived from an EMBL/GenBank/DDBJ whole genome shotgun (WGS) entry which is preliminary data.</text>
</comment>
<name>A0AAD8A3A7_DIPPU</name>
<accession>A0AAD8A3A7</accession>
<dbReference type="Proteomes" id="UP001233999">
    <property type="component" value="Unassembled WGS sequence"/>
</dbReference>